<dbReference type="Proteomes" id="UP000050867">
    <property type="component" value="Unassembled WGS sequence"/>
</dbReference>
<evidence type="ECO:0000313" key="2">
    <source>
        <dbReference type="Proteomes" id="UP000050867"/>
    </source>
</evidence>
<dbReference type="OrthoDB" id="3636947at2"/>
<dbReference type="InterPro" id="IPR011044">
    <property type="entry name" value="Quino_amine_DH_bsu"/>
</dbReference>
<evidence type="ECO:0008006" key="3">
    <source>
        <dbReference type="Google" id="ProtNLM"/>
    </source>
</evidence>
<reference evidence="1 2" key="1">
    <citation type="submission" date="2015-10" db="EMBL/GenBank/DDBJ databases">
        <title>Draft genome sequence of pyrrolomycin-producing Streptomyces vitaminophilus.</title>
        <authorList>
            <person name="Graham D.E."/>
            <person name="Mahan K.M."/>
            <person name="Klingeman D.M."/>
            <person name="Hettich R.L."/>
            <person name="Parry R.J."/>
        </authorList>
    </citation>
    <scope>NUCLEOTIDE SEQUENCE [LARGE SCALE GENOMIC DNA]</scope>
    <source>
        <strain evidence="1 2">ATCC 31673</strain>
    </source>
</reference>
<dbReference type="EMBL" id="LLZU01000016">
    <property type="protein sequence ID" value="KRV49026.1"/>
    <property type="molecule type" value="Genomic_DNA"/>
</dbReference>
<dbReference type="AlphaFoldDB" id="A0A0T6LT68"/>
<name>A0A0T6LT68_WENVI</name>
<accession>A0A0T6LT68</accession>
<keyword evidence="2" id="KW-1185">Reference proteome</keyword>
<dbReference type="RefSeq" id="WP_058032829.1">
    <property type="nucleotide sequence ID" value="NZ_LLZU01000016.1"/>
</dbReference>
<sequence length="367" mass="38697">MPDLYDPSRGWESDLPGDQLALRHSGAVAVFRQGGKNDGTFIVLDVTNGQTLWRSEVKGHGMMSAFSATVNGKDYLVAYASGAKDADVVSKGQEVTTIDIFPARAAGDDVKPAHHLELDGDGVVSNGGGGLLVHLDDDVVMTVDPATGATKTYDLRTMEPPATECKLCFASTKAVAVTPRGPLLATDTQPYGHYWVPGAWSGGSLTTNSENKVFIAPISDSLIAKWHDDGVANDTWAVLDPATGEVRAKVDCVPGGGDDSDGASLSPNGRYLIRGNTAFDLEKGTGLCFEETDQDKPVHLSGVTDDGTAFGIGASTADQTDPRVTIDLATGQVEASDYVVTPFADYSGYGLFWEDSTNTMVAYPHAK</sequence>
<comment type="caution">
    <text evidence="1">The sequence shown here is derived from an EMBL/GenBank/DDBJ whole genome shotgun (WGS) entry which is preliminary data.</text>
</comment>
<gene>
    <name evidence="1" type="ORF">AQ490_22200</name>
</gene>
<organism evidence="1 2">
    <name type="scientific">Wenjunlia vitaminophila</name>
    <name type="common">Streptomyces vitaminophilus</name>
    <dbReference type="NCBI Taxonomy" id="76728"/>
    <lineage>
        <taxon>Bacteria</taxon>
        <taxon>Bacillati</taxon>
        <taxon>Actinomycetota</taxon>
        <taxon>Actinomycetes</taxon>
        <taxon>Kitasatosporales</taxon>
        <taxon>Streptomycetaceae</taxon>
        <taxon>Wenjunlia</taxon>
    </lineage>
</organism>
<dbReference type="Gene3D" id="2.140.10.10">
    <property type="entry name" value="Quinoprotein alcohol dehydrogenase-like superfamily"/>
    <property type="match status" value="1"/>
</dbReference>
<protein>
    <recommendedName>
        <fullName evidence="3">PQQ-binding-like beta-propeller repeat protein</fullName>
    </recommendedName>
</protein>
<proteinExistence type="predicted"/>
<dbReference type="eggNOG" id="ENOG50343T4">
    <property type="taxonomic scope" value="Bacteria"/>
</dbReference>
<dbReference type="SUPFAM" id="SSF50969">
    <property type="entry name" value="YVTN repeat-like/Quinoprotein amine dehydrogenase"/>
    <property type="match status" value="1"/>
</dbReference>
<evidence type="ECO:0000313" key="1">
    <source>
        <dbReference type="EMBL" id="KRV49026.1"/>
    </source>
</evidence>